<feature type="transmembrane region" description="Helical" evidence="7">
    <location>
        <begin position="246"/>
        <end position="268"/>
    </location>
</feature>
<dbReference type="InParanoid" id="G0VI67"/>
<comment type="similarity">
    <text evidence="2">Belongs to the INSIG family.</text>
</comment>
<organism evidence="8 9">
    <name type="scientific">Naumovozyma castellii</name>
    <name type="common">Yeast</name>
    <name type="synonym">Saccharomyces castellii</name>
    <dbReference type="NCBI Taxonomy" id="27288"/>
    <lineage>
        <taxon>Eukaryota</taxon>
        <taxon>Fungi</taxon>
        <taxon>Dikarya</taxon>
        <taxon>Ascomycota</taxon>
        <taxon>Saccharomycotina</taxon>
        <taxon>Saccharomycetes</taxon>
        <taxon>Saccharomycetales</taxon>
        <taxon>Saccharomycetaceae</taxon>
        <taxon>Naumovozyma</taxon>
    </lineage>
</organism>
<accession>G0VI67</accession>
<dbReference type="PANTHER" id="PTHR15301">
    <property type="entry name" value="INSULIN-INDUCED GENE 1"/>
    <property type="match status" value="1"/>
</dbReference>
<reference evidence="8 9" key="1">
    <citation type="journal article" date="2011" name="Proc. Natl. Acad. Sci. U.S.A.">
        <title>Evolutionary erosion of yeast sex chromosomes by mating-type switching accidents.</title>
        <authorList>
            <person name="Gordon J.L."/>
            <person name="Armisen D."/>
            <person name="Proux-Wera E."/>
            <person name="Oheigeartaigh S.S."/>
            <person name="Byrne K.P."/>
            <person name="Wolfe K.H."/>
        </authorList>
    </citation>
    <scope>NUCLEOTIDE SEQUENCE [LARGE SCALE GENOMIC DNA]</scope>
    <source>
        <strain evidence="9">ATCC 76901 / BCRC 22586 / CBS 4309 / NBRC 1992 / NRRL Y-12630</strain>
    </source>
</reference>
<sequence>MELRRSSSTSSDLEAYVYFDQFRAFQVLTRPTLFSIYDDDIIRSSGDVDSRIGGIRKRVLRGKRRWKYRRRQGTARKLFNLIVLSLFGIAYNELAFYLYQSTIINKMSPLRFMMFYGLPRWMNYSLEGVSLGFLVPLLDVLLFKKTVTVEYPETETEIGIGTEFDYGWGFMLAIINIIMGIIYGIRKLEWDSAMQSAEAWYLLNIILWLLLDNGSLSILSSWIVLSLMGIVSNCYGGGSPCQWEQLLYFCNFLFVGLLFFGNLGRYLFLTCK</sequence>
<evidence type="ECO:0000256" key="2">
    <source>
        <dbReference type="ARBA" id="ARBA00007475"/>
    </source>
</evidence>
<evidence type="ECO:0000313" key="8">
    <source>
        <dbReference type="EMBL" id="CCC71101.1"/>
    </source>
</evidence>
<feature type="transmembrane region" description="Helical" evidence="7">
    <location>
        <begin position="78"/>
        <end position="99"/>
    </location>
</feature>
<dbReference type="RefSeq" id="XP_003677454.1">
    <property type="nucleotide sequence ID" value="XM_003677406.1"/>
</dbReference>
<dbReference type="InterPro" id="IPR025929">
    <property type="entry name" value="INSIG_fam"/>
</dbReference>
<dbReference type="GO" id="GO:0016126">
    <property type="term" value="P:sterol biosynthetic process"/>
    <property type="evidence" value="ECO:0007669"/>
    <property type="project" value="TreeGrafter"/>
</dbReference>
<dbReference type="STRING" id="1064592.G0VI67"/>
<comment type="subcellular location">
    <subcellularLocation>
        <location evidence="1">Endoplasmic reticulum membrane</location>
        <topology evidence="1">Multi-pass membrane protein</topology>
    </subcellularLocation>
</comment>
<dbReference type="HOGENOM" id="CLU_088332_0_0_1"/>
<dbReference type="AlphaFoldDB" id="G0VI67"/>
<feature type="transmembrane region" description="Helical" evidence="7">
    <location>
        <begin position="164"/>
        <end position="185"/>
    </location>
</feature>
<feature type="transmembrane region" description="Helical" evidence="7">
    <location>
        <begin position="121"/>
        <end position="143"/>
    </location>
</feature>
<dbReference type="OrthoDB" id="205546at2759"/>
<reference key="2">
    <citation type="submission" date="2011-08" db="EMBL/GenBank/DDBJ databases">
        <title>Genome sequence of Naumovozyma castellii.</title>
        <authorList>
            <person name="Gordon J.L."/>
            <person name="Armisen D."/>
            <person name="Proux-Wera E."/>
            <person name="OhEigeartaigh S.S."/>
            <person name="Byrne K.P."/>
            <person name="Wolfe K.H."/>
        </authorList>
    </citation>
    <scope>NUCLEOTIDE SEQUENCE</scope>
    <source>
        <strain>Type strain:CBS 4309</strain>
    </source>
</reference>
<keyword evidence="4" id="KW-0256">Endoplasmic reticulum</keyword>
<evidence type="ECO:0000256" key="7">
    <source>
        <dbReference type="SAM" id="Phobius"/>
    </source>
</evidence>
<feature type="transmembrane region" description="Helical" evidence="7">
    <location>
        <begin position="205"/>
        <end position="225"/>
    </location>
</feature>
<proteinExistence type="inferred from homology"/>
<dbReference type="OMA" id="ISWESKM"/>
<protein>
    <submittedName>
        <fullName evidence="8">Uncharacterized protein</fullName>
    </submittedName>
</protein>
<evidence type="ECO:0000256" key="6">
    <source>
        <dbReference type="ARBA" id="ARBA00023136"/>
    </source>
</evidence>
<dbReference type="Proteomes" id="UP000001640">
    <property type="component" value="Chromosome 7"/>
</dbReference>
<dbReference type="Pfam" id="PF07281">
    <property type="entry name" value="INSIG"/>
    <property type="match status" value="1"/>
</dbReference>
<dbReference type="KEGG" id="ncs:NCAS_0G02140"/>
<evidence type="ECO:0000256" key="4">
    <source>
        <dbReference type="ARBA" id="ARBA00022824"/>
    </source>
</evidence>
<evidence type="ECO:0000256" key="1">
    <source>
        <dbReference type="ARBA" id="ARBA00004477"/>
    </source>
</evidence>
<keyword evidence="6 7" id="KW-0472">Membrane</keyword>
<evidence type="ECO:0000256" key="5">
    <source>
        <dbReference type="ARBA" id="ARBA00022989"/>
    </source>
</evidence>
<dbReference type="eggNOG" id="KOG4363">
    <property type="taxonomic scope" value="Eukaryota"/>
</dbReference>
<evidence type="ECO:0000256" key="3">
    <source>
        <dbReference type="ARBA" id="ARBA00022692"/>
    </source>
</evidence>
<dbReference type="GO" id="GO:0005789">
    <property type="term" value="C:endoplasmic reticulum membrane"/>
    <property type="evidence" value="ECO:0007669"/>
    <property type="project" value="UniProtKB-SubCell"/>
</dbReference>
<dbReference type="EMBL" id="HE576758">
    <property type="protein sequence ID" value="CCC71101.1"/>
    <property type="molecule type" value="Genomic_DNA"/>
</dbReference>
<dbReference type="PANTHER" id="PTHR15301:SF3">
    <property type="entry name" value="PROTEIN NSG1-RELATED"/>
    <property type="match status" value="1"/>
</dbReference>
<keyword evidence="9" id="KW-1185">Reference proteome</keyword>
<keyword evidence="5 7" id="KW-1133">Transmembrane helix</keyword>
<dbReference type="GeneID" id="96904767"/>
<keyword evidence="3 7" id="KW-0812">Transmembrane</keyword>
<evidence type="ECO:0000313" key="9">
    <source>
        <dbReference type="Proteomes" id="UP000001640"/>
    </source>
</evidence>
<gene>
    <name evidence="8" type="primary">NCAS0G02140</name>
    <name evidence="8" type="ordered locus">NCAS_0G02140</name>
</gene>
<name>G0VI67_NAUCA</name>